<organism evidence="1 2">
    <name type="scientific">Deminuibacter soli</name>
    <dbReference type="NCBI Taxonomy" id="2291815"/>
    <lineage>
        <taxon>Bacteria</taxon>
        <taxon>Pseudomonadati</taxon>
        <taxon>Bacteroidota</taxon>
        <taxon>Chitinophagia</taxon>
        <taxon>Chitinophagales</taxon>
        <taxon>Chitinophagaceae</taxon>
        <taxon>Deminuibacter</taxon>
    </lineage>
</organism>
<dbReference type="OrthoDB" id="9795056at2"/>
<protein>
    <submittedName>
        <fullName evidence="1">Ferritin-like domain-containing protein</fullName>
    </submittedName>
</protein>
<dbReference type="RefSeq" id="WP_116847493.1">
    <property type="nucleotide sequence ID" value="NZ_QTJU01000003.1"/>
</dbReference>
<accession>A0A3E1NJY6</accession>
<dbReference type="InterPro" id="IPR012347">
    <property type="entry name" value="Ferritin-like"/>
</dbReference>
<dbReference type="EMBL" id="QTJU01000003">
    <property type="protein sequence ID" value="RFM28247.1"/>
    <property type="molecule type" value="Genomic_DNA"/>
</dbReference>
<dbReference type="PANTHER" id="PTHR30565:SF9">
    <property type="entry name" value="PROTEIN YCIF"/>
    <property type="match status" value="1"/>
</dbReference>
<dbReference type="InterPro" id="IPR010287">
    <property type="entry name" value="DUF892_YciF-like"/>
</dbReference>
<dbReference type="Proteomes" id="UP000261284">
    <property type="component" value="Unassembled WGS sequence"/>
</dbReference>
<name>A0A3E1NJY6_9BACT</name>
<reference evidence="1 2" key="1">
    <citation type="submission" date="2018-08" db="EMBL/GenBank/DDBJ databases">
        <title>Chitinophagaceae sp. K23C18032701, a novel bacterium isolated from forest soil.</title>
        <authorList>
            <person name="Wang C."/>
        </authorList>
    </citation>
    <scope>NUCLEOTIDE SEQUENCE [LARGE SCALE GENOMIC DNA]</scope>
    <source>
        <strain evidence="1 2">K23C18032701</strain>
    </source>
</reference>
<dbReference type="PANTHER" id="PTHR30565">
    <property type="entry name" value="PROTEIN YCIF"/>
    <property type="match status" value="1"/>
</dbReference>
<gene>
    <name evidence="1" type="ORF">DXN05_12085</name>
</gene>
<evidence type="ECO:0000313" key="2">
    <source>
        <dbReference type="Proteomes" id="UP000261284"/>
    </source>
</evidence>
<comment type="caution">
    <text evidence="1">The sequence shown here is derived from an EMBL/GenBank/DDBJ whole genome shotgun (WGS) entry which is preliminary data.</text>
</comment>
<evidence type="ECO:0000313" key="1">
    <source>
        <dbReference type="EMBL" id="RFM28247.1"/>
    </source>
</evidence>
<dbReference type="InterPro" id="IPR047114">
    <property type="entry name" value="YciF"/>
</dbReference>
<dbReference type="InterPro" id="IPR009078">
    <property type="entry name" value="Ferritin-like_SF"/>
</dbReference>
<proteinExistence type="predicted"/>
<dbReference type="SUPFAM" id="SSF47240">
    <property type="entry name" value="Ferritin-like"/>
    <property type="match status" value="1"/>
</dbReference>
<dbReference type="Gene3D" id="1.20.1260.10">
    <property type="match status" value="1"/>
</dbReference>
<dbReference type="AlphaFoldDB" id="A0A3E1NJY6"/>
<dbReference type="Pfam" id="PF05974">
    <property type="entry name" value="DUF892"/>
    <property type="match status" value="1"/>
</dbReference>
<keyword evidence="2" id="KW-1185">Reference proteome</keyword>
<dbReference type="CDD" id="cd07909">
    <property type="entry name" value="YciF"/>
    <property type="match status" value="1"/>
</dbReference>
<sequence>MATQTSSTIHADSKLHTFFVKQLQDIYWAEKKLVKTLPKLEEAATTAKLKEAFHSHQIQTETHVSRLESIFELVNEEPQALKCAAMAGITDEGEDIIDETDEGTAQRDVGLIFAGQKAEHYEIATYGGMHQLAKTLGYAEVANLLAQTLDEEKEADELLTSIAENDINYQALNEKDDE</sequence>